<keyword evidence="2" id="KW-0560">Oxidoreductase</keyword>
<dbReference type="PANTHER" id="PTHR43353:SF5">
    <property type="entry name" value="SUCCINATE-SEMIALDEHYDE DEHYDROGENASE, MITOCHONDRIAL"/>
    <property type="match status" value="1"/>
</dbReference>
<dbReference type="EMBL" id="JACHGK010000013">
    <property type="protein sequence ID" value="MBB6446798.1"/>
    <property type="molecule type" value="Genomic_DNA"/>
</dbReference>
<dbReference type="Gene3D" id="3.40.309.10">
    <property type="entry name" value="Aldehyde Dehydrogenase, Chain A, domain 2"/>
    <property type="match status" value="1"/>
</dbReference>
<dbReference type="Proteomes" id="UP000531594">
    <property type="component" value="Unassembled WGS sequence"/>
</dbReference>
<accession>A0A7X0HTZ3</accession>
<dbReference type="InterPro" id="IPR050740">
    <property type="entry name" value="Aldehyde_DH_Superfamily"/>
</dbReference>
<sequence>MIRFTSEEEAIEKANHPEFGLVAYFFTNDLSHTYRVSEKLKYGMVGVNDPAPFAVQAPFGGVKESGMGREGGRYGLDDYLDTKMVLLQFVKGQGDRSRVPKKR</sequence>
<dbReference type="InterPro" id="IPR016163">
    <property type="entry name" value="Ald_DH_C"/>
</dbReference>
<dbReference type="SUPFAM" id="SSF53720">
    <property type="entry name" value="ALDH-like"/>
    <property type="match status" value="1"/>
</dbReference>
<organism evidence="4 5">
    <name type="scientific">Bacillus benzoevorans</name>
    <dbReference type="NCBI Taxonomy" id="1456"/>
    <lineage>
        <taxon>Bacteria</taxon>
        <taxon>Bacillati</taxon>
        <taxon>Bacillota</taxon>
        <taxon>Bacilli</taxon>
        <taxon>Bacillales</taxon>
        <taxon>Bacillaceae</taxon>
        <taxon>Bacillus</taxon>
    </lineage>
</organism>
<dbReference type="FunFam" id="3.40.605.10:FF:000026">
    <property type="entry name" value="Aldehyde dehydrogenase, putative"/>
    <property type="match status" value="1"/>
</dbReference>
<comment type="caution">
    <text evidence="4">The sequence shown here is derived from an EMBL/GenBank/DDBJ whole genome shotgun (WGS) entry which is preliminary data.</text>
</comment>
<dbReference type="AlphaFoldDB" id="A0A7X0HTZ3"/>
<dbReference type="InterPro" id="IPR016161">
    <property type="entry name" value="Ald_DH/histidinol_DH"/>
</dbReference>
<dbReference type="InterPro" id="IPR016162">
    <property type="entry name" value="Ald_DH_N"/>
</dbReference>
<evidence type="ECO:0000256" key="1">
    <source>
        <dbReference type="ARBA" id="ARBA00009986"/>
    </source>
</evidence>
<evidence type="ECO:0000313" key="5">
    <source>
        <dbReference type="Proteomes" id="UP000531594"/>
    </source>
</evidence>
<dbReference type="InterPro" id="IPR015590">
    <property type="entry name" value="Aldehyde_DH_dom"/>
</dbReference>
<evidence type="ECO:0000313" key="4">
    <source>
        <dbReference type="EMBL" id="MBB6446798.1"/>
    </source>
</evidence>
<proteinExistence type="inferred from homology"/>
<comment type="similarity">
    <text evidence="1">Belongs to the aldehyde dehydrogenase family.</text>
</comment>
<dbReference type="Gene3D" id="3.40.605.10">
    <property type="entry name" value="Aldehyde Dehydrogenase, Chain A, domain 1"/>
    <property type="match status" value="1"/>
</dbReference>
<dbReference type="GO" id="GO:0009450">
    <property type="term" value="P:gamma-aminobutyric acid catabolic process"/>
    <property type="evidence" value="ECO:0007669"/>
    <property type="project" value="TreeGrafter"/>
</dbReference>
<dbReference type="GO" id="GO:0004777">
    <property type="term" value="F:succinate-semialdehyde dehydrogenase (NAD+) activity"/>
    <property type="evidence" value="ECO:0007669"/>
    <property type="project" value="TreeGrafter"/>
</dbReference>
<gene>
    <name evidence="4" type="ORF">HNR53_003462</name>
</gene>
<reference evidence="4 5" key="1">
    <citation type="submission" date="2020-08" db="EMBL/GenBank/DDBJ databases">
        <title>Genomic Encyclopedia of Type Strains, Phase IV (KMG-IV): sequencing the most valuable type-strain genomes for metagenomic binning, comparative biology and taxonomic classification.</title>
        <authorList>
            <person name="Goeker M."/>
        </authorList>
    </citation>
    <scope>NUCLEOTIDE SEQUENCE [LARGE SCALE GENOMIC DNA]</scope>
    <source>
        <strain evidence="4 5">DSM 5391</strain>
    </source>
</reference>
<evidence type="ECO:0000256" key="2">
    <source>
        <dbReference type="ARBA" id="ARBA00023002"/>
    </source>
</evidence>
<name>A0A7X0HTZ3_9BACI</name>
<dbReference type="PANTHER" id="PTHR43353">
    <property type="entry name" value="SUCCINATE-SEMIALDEHYDE DEHYDROGENASE, MITOCHONDRIAL"/>
    <property type="match status" value="1"/>
</dbReference>
<keyword evidence="5" id="KW-1185">Reference proteome</keyword>
<protein>
    <submittedName>
        <fullName evidence="4">Acyl-CoA reductase-like NAD-dependent aldehyde dehydrogenase</fullName>
    </submittedName>
</protein>
<evidence type="ECO:0000259" key="3">
    <source>
        <dbReference type="Pfam" id="PF00171"/>
    </source>
</evidence>
<dbReference type="Pfam" id="PF00171">
    <property type="entry name" value="Aldedh"/>
    <property type="match status" value="1"/>
</dbReference>
<feature type="domain" description="Aldehyde dehydrogenase" evidence="3">
    <location>
        <begin position="1"/>
        <end position="85"/>
    </location>
</feature>